<evidence type="ECO:0000313" key="12">
    <source>
        <dbReference type="Proteomes" id="UP000317318"/>
    </source>
</evidence>
<dbReference type="GO" id="GO:0005524">
    <property type="term" value="F:ATP binding"/>
    <property type="evidence" value="ECO:0007669"/>
    <property type="project" value="UniProtKB-UniRule"/>
</dbReference>
<dbReference type="GO" id="GO:0012505">
    <property type="term" value="C:endomembrane system"/>
    <property type="evidence" value="ECO:0007669"/>
    <property type="project" value="UniProtKB-SubCell"/>
</dbReference>
<dbReference type="EMBL" id="CP036268">
    <property type="protein sequence ID" value="QDT37735.1"/>
    <property type="molecule type" value="Genomic_DNA"/>
</dbReference>
<comment type="function">
    <text evidence="1 9">Produces ATP from ADP in the presence of a proton gradient across the membrane.</text>
</comment>
<dbReference type="RefSeq" id="WP_145363826.1">
    <property type="nucleotide sequence ID" value="NZ_CP036268.1"/>
</dbReference>
<name>A0A517R1F3_9PLAN</name>
<keyword evidence="5 9" id="KW-0406">Ion transport</keyword>
<comment type="subunit">
    <text evidence="9">F-type ATPases have 2 components, CF(1) - the catalytic core - and CF(0) - the membrane proton channel. CF(1) has five subunits: alpha(3), beta(3), gamma(1), delta(1), epsilon(1). CF(0) has three main subunits: a, b and c.</text>
</comment>
<dbReference type="KEGG" id="svp:Pan189_21170"/>
<evidence type="ECO:0000256" key="3">
    <source>
        <dbReference type="ARBA" id="ARBA00005712"/>
    </source>
</evidence>
<protein>
    <recommendedName>
        <fullName evidence="9">ATP synthase epsilon chain</fullName>
    </recommendedName>
    <alternativeName>
        <fullName evidence="9">ATP synthase F1 sector epsilon subunit</fullName>
    </alternativeName>
    <alternativeName>
        <fullName evidence="9">F-ATPase epsilon subunit</fullName>
    </alternativeName>
</protein>
<evidence type="ECO:0000256" key="6">
    <source>
        <dbReference type="ARBA" id="ARBA00023136"/>
    </source>
</evidence>
<dbReference type="SUPFAM" id="SSF51344">
    <property type="entry name" value="Epsilon subunit of F1F0-ATP synthase N-terminal domain"/>
    <property type="match status" value="1"/>
</dbReference>
<accession>A0A517R1F3</accession>
<comment type="similarity">
    <text evidence="3 9">Belongs to the ATPase epsilon chain family.</text>
</comment>
<organism evidence="11 12">
    <name type="scientific">Stratiformator vulcanicus</name>
    <dbReference type="NCBI Taxonomy" id="2527980"/>
    <lineage>
        <taxon>Bacteria</taxon>
        <taxon>Pseudomonadati</taxon>
        <taxon>Planctomycetota</taxon>
        <taxon>Planctomycetia</taxon>
        <taxon>Planctomycetales</taxon>
        <taxon>Planctomycetaceae</taxon>
        <taxon>Stratiformator</taxon>
    </lineage>
</organism>
<dbReference type="CDD" id="cd12152">
    <property type="entry name" value="F1-ATPase_delta"/>
    <property type="match status" value="1"/>
</dbReference>
<dbReference type="OrthoDB" id="277064at2"/>
<evidence type="ECO:0000256" key="8">
    <source>
        <dbReference type="ARBA" id="ARBA00023310"/>
    </source>
</evidence>
<evidence type="ECO:0000259" key="10">
    <source>
        <dbReference type="Pfam" id="PF02823"/>
    </source>
</evidence>
<comment type="subcellular location">
    <subcellularLocation>
        <location evidence="9">Cell membrane</location>
        <topology evidence="9">Peripheral membrane protein</topology>
    </subcellularLocation>
    <subcellularLocation>
        <location evidence="2">Endomembrane system</location>
        <topology evidence="2">Peripheral membrane protein</topology>
    </subcellularLocation>
</comment>
<evidence type="ECO:0000256" key="9">
    <source>
        <dbReference type="HAMAP-Rule" id="MF_00530"/>
    </source>
</evidence>
<keyword evidence="9" id="KW-1003">Cell membrane</keyword>
<evidence type="ECO:0000256" key="5">
    <source>
        <dbReference type="ARBA" id="ARBA00023065"/>
    </source>
</evidence>
<keyword evidence="12" id="KW-1185">Reference proteome</keyword>
<evidence type="ECO:0000256" key="4">
    <source>
        <dbReference type="ARBA" id="ARBA00022448"/>
    </source>
</evidence>
<dbReference type="InterPro" id="IPR036771">
    <property type="entry name" value="ATPsynth_dsu/esu_N"/>
</dbReference>
<keyword evidence="4 9" id="KW-0813">Transport</keyword>
<dbReference type="HAMAP" id="MF_00530">
    <property type="entry name" value="ATP_synth_epsil_bac"/>
    <property type="match status" value="1"/>
</dbReference>
<sequence length="134" mass="14763">MARDLRLILVTPERTLLDEPVRSITLPLFDGMAGVFPGRAPMVGRLGYGTMTVYDHSGEARHFFLDGGFVQVADDTASVLTNRALKKGEVDAPEASEKLAEATMRITRGEQEYEARAKDQARYRGMKAFAAKAK</sequence>
<keyword evidence="6 9" id="KW-0472">Membrane</keyword>
<dbReference type="Pfam" id="PF02823">
    <property type="entry name" value="ATP-synt_DE_N"/>
    <property type="match status" value="1"/>
</dbReference>
<evidence type="ECO:0000313" key="11">
    <source>
        <dbReference type="EMBL" id="QDT37735.1"/>
    </source>
</evidence>
<dbReference type="InterPro" id="IPR020546">
    <property type="entry name" value="ATP_synth_F1_dsu/esu_N"/>
</dbReference>
<dbReference type="PANTHER" id="PTHR13822:SF10">
    <property type="entry name" value="ATP SYNTHASE EPSILON CHAIN, CHLOROPLASTIC"/>
    <property type="match status" value="1"/>
</dbReference>
<dbReference type="AlphaFoldDB" id="A0A517R1F3"/>
<evidence type="ECO:0000256" key="2">
    <source>
        <dbReference type="ARBA" id="ARBA00004184"/>
    </source>
</evidence>
<dbReference type="PANTHER" id="PTHR13822">
    <property type="entry name" value="ATP SYNTHASE DELTA/EPSILON CHAIN"/>
    <property type="match status" value="1"/>
</dbReference>
<dbReference type="GO" id="GO:0005886">
    <property type="term" value="C:plasma membrane"/>
    <property type="evidence" value="ECO:0007669"/>
    <property type="project" value="UniProtKB-SubCell"/>
</dbReference>
<dbReference type="GO" id="GO:0046933">
    <property type="term" value="F:proton-transporting ATP synthase activity, rotational mechanism"/>
    <property type="evidence" value="ECO:0007669"/>
    <property type="project" value="UniProtKB-UniRule"/>
</dbReference>
<proteinExistence type="inferred from homology"/>
<gene>
    <name evidence="9 11" type="primary">atpC</name>
    <name evidence="11" type="ORF">Pan189_21170</name>
</gene>
<dbReference type="InterPro" id="IPR001469">
    <property type="entry name" value="ATP_synth_F1_dsu/esu"/>
</dbReference>
<keyword evidence="7 9" id="KW-0139">CF(1)</keyword>
<evidence type="ECO:0000256" key="1">
    <source>
        <dbReference type="ARBA" id="ARBA00003543"/>
    </source>
</evidence>
<keyword evidence="8 9" id="KW-0066">ATP synthesis</keyword>
<evidence type="ECO:0000256" key="7">
    <source>
        <dbReference type="ARBA" id="ARBA00023196"/>
    </source>
</evidence>
<keyword evidence="9" id="KW-0375">Hydrogen ion transport</keyword>
<feature type="domain" description="ATP synthase F1 complex delta/epsilon subunit N-terminal" evidence="10">
    <location>
        <begin position="5"/>
        <end position="84"/>
    </location>
</feature>
<reference evidence="11 12" key="1">
    <citation type="submission" date="2019-02" db="EMBL/GenBank/DDBJ databases">
        <title>Deep-cultivation of Planctomycetes and their phenomic and genomic characterization uncovers novel biology.</title>
        <authorList>
            <person name="Wiegand S."/>
            <person name="Jogler M."/>
            <person name="Boedeker C."/>
            <person name="Pinto D."/>
            <person name="Vollmers J."/>
            <person name="Rivas-Marin E."/>
            <person name="Kohn T."/>
            <person name="Peeters S.H."/>
            <person name="Heuer A."/>
            <person name="Rast P."/>
            <person name="Oberbeckmann S."/>
            <person name="Bunk B."/>
            <person name="Jeske O."/>
            <person name="Meyerdierks A."/>
            <person name="Storesund J.E."/>
            <person name="Kallscheuer N."/>
            <person name="Luecker S."/>
            <person name="Lage O.M."/>
            <person name="Pohl T."/>
            <person name="Merkel B.J."/>
            <person name="Hornburger P."/>
            <person name="Mueller R.-W."/>
            <person name="Bruemmer F."/>
            <person name="Labrenz M."/>
            <person name="Spormann A.M."/>
            <person name="Op den Camp H."/>
            <person name="Overmann J."/>
            <person name="Amann R."/>
            <person name="Jetten M.S.M."/>
            <person name="Mascher T."/>
            <person name="Medema M.H."/>
            <person name="Devos D.P."/>
            <person name="Kaster A.-K."/>
            <person name="Ovreas L."/>
            <person name="Rohde M."/>
            <person name="Galperin M.Y."/>
            <person name="Jogler C."/>
        </authorList>
    </citation>
    <scope>NUCLEOTIDE SEQUENCE [LARGE SCALE GENOMIC DNA]</scope>
    <source>
        <strain evidence="11 12">Pan189</strain>
    </source>
</reference>
<dbReference type="Proteomes" id="UP000317318">
    <property type="component" value="Chromosome"/>
</dbReference>
<dbReference type="Gene3D" id="2.60.15.10">
    <property type="entry name" value="F0F1 ATP synthase delta/epsilon subunit, N-terminal"/>
    <property type="match status" value="1"/>
</dbReference>
<dbReference type="GO" id="GO:0045259">
    <property type="term" value="C:proton-transporting ATP synthase complex"/>
    <property type="evidence" value="ECO:0007669"/>
    <property type="project" value="UniProtKB-KW"/>
</dbReference>